<keyword evidence="4" id="KW-0067">ATP-binding</keyword>
<dbReference type="EMBL" id="FRCR01000006">
    <property type="protein sequence ID" value="SHM51072.1"/>
    <property type="molecule type" value="Genomic_DNA"/>
</dbReference>
<keyword evidence="5" id="KW-1133">Transmembrane helix</keyword>
<keyword evidence="9" id="KW-1185">Reference proteome</keyword>
<keyword evidence="5" id="KW-0812">Transmembrane</keyword>
<dbReference type="NCBIfam" id="NF040608">
    <property type="entry name" value="division_SteA"/>
    <property type="match status" value="1"/>
</dbReference>
<gene>
    <name evidence="8" type="ORF">SAMN05660826_01211</name>
</gene>
<organism evidence="8 9">
    <name type="scientific">Caldanaerovirga acetigignens</name>
    <dbReference type="NCBI Taxonomy" id="447595"/>
    <lineage>
        <taxon>Bacteria</taxon>
        <taxon>Bacillati</taxon>
        <taxon>Bacillota</taxon>
        <taxon>Clostridia</taxon>
        <taxon>Thermosediminibacterales</taxon>
        <taxon>Thermosediminibacteraceae</taxon>
        <taxon>Caldanaerovirga</taxon>
    </lineage>
</organism>
<keyword evidence="2" id="KW-0547">Nucleotide-binding</keyword>
<sequence length="377" mass="42079">MAKFIVGRAVVDKKTKWLIQRVKPGDIAVLSHKDIDEVAAHQLIKCKVKGIINFQPSISGRFLNQGPEVLVNAGKVLVDVTQNGLIDLIRDGDLIEIKDDGEIILNGKFFCKGIIVTKEYIRSKYNEAKLNYEKEIEKFAINTLEYIKHEKKLISADYTVPTLKTDLRKKHVMVVVRGKDYKEDILALMSYIDEIKPVLIGVDGGADALLEFGLKPDIIVGDMDSISDKGLKCGAEIVVHAYPDGRAPGLERVKQLELDYKIMAVNGTSEDMALLLAYHSGADLIIAVGTHTNMIDFLEKGRQGMASTFLVRLKVGHILIDAKGVNKLYRYRIKSNYLAALLAAAFFPILIISTSSPLVKYLFRLLIIKVRMMFGFL</sequence>
<feature type="transmembrane region" description="Helical" evidence="5">
    <location>
        <begin position="337"/>
        <end position="363"/>
    </location>
</feature>
<name>A0A1M7JDJ2_9FIRM</name>
<dbReference type="GO" id="GO:0005524">
    <property type="term" value="F:ATP binding"/>
    <property type="evidence" value="ECO:0007669"/>
    <property type="project" value="UniProtKB-KW"/>
</dbReference>
<feature type="domain" description="SteA-like C-terminal" evidence="7">
    <location>
        <begin position="323"/>
        <end position="374"/>
    </location>
</feature>
<evidence type="ECO:0000256" key="4">
    <source>
        <dbReference type="ARBA" id="ARBA00022840"/>
    </source>
</evidence>
<dbReference type="InterPro" id="IPR007371">
    <property type="entry name" value="TPK_catalytic"/>
</dbReference>
<dbReference type="InterPro" id="IPR022215">
    <property type="entry name" value="SteA-like_C"/>
</dbReference>
<keyword evidence="1" id="KW-0808">Transferase</keyword>
<evidence type="ECO:0000313" key="9">
    <source>
        <dbReference type="Proteomes" id="UP000184375"/>
    </source>
</evidence>
<dbReference type="RefSeq" id="WP_073256176.1">
    <property type="nucleotide sequence ID" value="NZ_FRCR01000006.1"/>
</dbReference>
<evidence type="ECO:0000259" key="6">
    <source>
        <dbReference type="Pfam" id="PF04263"/>
    </source>
</evidence>
<dbReference type="Proteomes" id="UP000184375">
    <property type="component" value="Unassembled WGS sequence"/>
</dbReference>
<dbReference type="Pfam" id="PF04263">
    <property type="entry name" value="TPK_catalytic"/>
    <property type="match status" value="1"/>
</dbReference>
<accession>A0A1M7JDJ2</accession>
<dbReference type="InterPro" id="IPR036759">
    <property type="entry name" value="TPK_catalytic_sf"/>
</dbReference>
<keyword evidence="5" id="KW-0472">Membrane</keyword>
<evidence type="ECO:0000256" key="1">
    <source>
        <dbReference type="ARBA" id="ARBA00022679"/>
    </source>
</evidence>
<dbReference type="Gene3D" id="3.40.50.10240">
    <property type="entry name" value="Thiamin pyrophosphokinase, catalytic domain"/>
    <property type="match status" value="1"/>
</dbReference>
<dbReference type="InterPro" id="IPR047795">
    <property type="entry name" value="Put_SteA-like"/>
</dbReference>
<proteinExistence type="predicted"/>
<evidence type="ECO:0000256" key="5">
    <source>
        <dbReference type="SAM" id="Phobius"/>
    </source>
</evidence>
<protein>
    <submittedName>
        <fullName evidence="8">Uncharacterized membrane-anchored protein</fullName>
    </submittedName>
</protein>
<keyword evidence="3" id="KW-0418">Kinase</keyword>
<dbReference type="GO" id="GO:0009229">
    <property type="term" value="P:thiamine diphosphate biosynthetic process"/>
    <property type="evidence" value="ECO:0007669"/>
    <property type="project" value="InterPro"/>
</dbReference>
<dbReference type="OrthoDB" id="9804377at2"/>
<dbReference type="GO" id="GO:0016301">
    <property type="term" value="F:kinase activity"/>
    <property type="evidence" value="ECO:0007669"/>
    <property type="project" value="UniProtKB-KW"/>
</dbReference>
<evidence type="ECO:0000256" key="2">
    <source>
        <dbReference type="ARBA" id="ARBA00022741"/>
    </source>
</evidence>
<dbReference type="STRING" id="447595.SAMN05660826_01211"/>
<feature type="domain" description="Thiamin pyrophosphokinase catalytic" evidence="6">
    <location>
        <begin position="197"/>
        <end position="231"/>
    </location>
</feature>
<dbReference type="Pfam" id="PF12555">
    <property type="entry name" value="SteA-like_C"/>
    <property type="match status" value="1"/>
</dbReference>
<dbReference type="GO" id="GO:0004788">
    <property type="term" value="F:thiamine diphosphokinase activity"/>
    <property type="evidence" value="ECO:0007669"/>
    <property type="project" value="InterPro"/>
</dbReference>
<evidence type="ECO:0000256" key="3">
    <source>
        <dbReference type="ARBA" id="ARBA00022777"/>
    </source>
</evidence>
<evidence type="ECO:0000313" key="8">
    <source>
        <dbReference type="EMBL" id="SHM51072.1"/>
    </source>
</evidence>
<reference evidence="9" key="1">
    <citation type="submission" date="2016-11" db="EMBL/GenBank/DDBJ databases">
        <authorList>
            <person name="Varghese N."/>
            <person name="Submissions S."/>
        </authorList>
    </citation>
    <scope>NUCLEOTIDE SEQUENCE [LARGE SCALE GENOMIC DNA]</scope>
    <source>
        <strain evidence="9">DSM 18802</strain>
    </source>
</reference>
<dbReference type="SUPFAM" id="SSF63999">
    <property type="entry name" value="Thiamin pyrophosphokinase, catalytic domain"/>
    <property type="match status" value="1"/>
</dbReference>
<dbReference type="AlphaFoldDB" id="A0A1M7JDJ2"/>
<evidence type="ECO:0000259" key="7">
    <source>
        <dbReference type="Pfam" id="PF12555"/>
    </source>
</evidence>